<feature type="transmembrane region" description="Helical" evidence="4">
    <location>
        <begin position="45"/>
        <end position="64"/>
    </location>
</feature>
<evidence type="ECO:0000256" key="1">
    <source>
        <dbReference type="ARBA" id="ARBA00022692"/>
    </source>
</evidence>
<dbReference type="PANTHER" id="PTHR23531">
    <property type="entry name" value="QUINOLENE RESISTANCE PROTEIN NORA"/>
    <property type="match status" value="1"/>
</dbReference>
<feature type="transmembrane region" description="Helical" evidence="4">
    <location>
        <begin position="250"/>
        <end position="272"/>
    </location>
</feature>
<dbReference type="SUPFAM" id="SSF103473">
    <property type="entry name" value="MFS general substrate transporter"/>
    <property type="match status" value="1"/>
</dbReference>
<keyword evidence="7" id="KW-1185">Reference proteome</keyword>
<evidence type="ECO:0000256" key="3">
    <source>
        <dbReference type="ARBA" id="ARBA00023136"/>
    </source>
</evidence>
<keyword evidence="2 4" id="KW-1133">Transmembrane helix</keyword>
<dbReference type="OrthoDB" id="5421104at2"/>
<dbReference type="Proteomes" id="UP000232638">
    <property type="component" value="Plasmid pTs417"/>
</dbReference>
<dbReference type="Gene3D" id="1.20.1250.20">
    <property type="entry name" value="MFS general substrate transporter like domains"/>
    <property type="match status" value="2"/>
</dbReference>
<dbReference type="InterPro" id="IPR011701">
    <property type="entry name" value="MFS"/>
</dbReference>
<organism evidence="6 7">
    <name type="scientific">Candidatus Thiodictyon syntrophicum</name>
    <dbReference type="NCBI Taxonomy" id="1166950"/>
    <lineage>
        <taxon>Bacteria</taxon>
        <taxon>Pseudomonadati</taxon>
        <taxon>Pseudomonadota</taxon>
        <taxon>Gammaproteobacteria</taxon>
        <taxon>Chromatiales</taxon>
        <taxon>Chromatiaceae</taxon>
        <taxon>Thiodictyon</taxon>
    </lineage>
</organism>
<feature type="transmembrane region" description="Helical" evidence="4">
    <location>
        <begin position="219"/>
        <end position="238"/>
    </location>
</feature>
<feature type="domain" description="Major facilitator superfamily (MFS) profile" evidence="5">
    <location>
        <begin position="182"/>
        <end position="397"/>
    </location>
</feature>
<feature type="transmembrane region" description="Helical" evidence="4">
    <location>
        <begin position="341"/>
        <end position="361"/>
    </location>
</feature>
<dbReference type="Pfam" id="PF07690">
    <property type="entry name" value="MFS_1"/>
    <property type="match status" value="1"/>
</dbReference>
<feature type="transmembrane region" description="Helical" evidence="4">
    <location>
        <begin position="135"/>
        <end position="153"/>
    </location>
</feature>
<evidence type="ECO:0000313" key="6">
    <source>
        <dbReference type="EMBL" id="AUB85229.1"/>
    </source>
</evidence>
<evidence type="ECO:0000256" key="2">
    <source>
        <dbReference type="ARBA" id="ARBA00022989"/>
    </source>
</evidence>
<feature type="transmembrane region" description="Helical" evidence="4">
    <location>
        <begin position="165"/>
        <end position="183"/>
    </location>
</feature>
<keyword evidence="3 4" id="KW-0472">Membrane</keyword>
<protein>
    <recommendedName>
        <fullName evidence="5">Major facilitator superfamily (MFS) profile domain-containing protein</fullName>
    </recommendedName>
</protein>
<reference evidence="6 7" key="1">
    <citation type="submission" date="2017-03" db="EMBL/GenBank/DDBJ databases">
        <title>Complete genome sequence of Candidatus 'Thiodictyon syntrophicum' sp. nov. strain Cad16T, a photolithoautotroph purple sulfur bacterium isolated from an alpine meromictic lake.</title>
        <authorList>
            <person name="Luedin S.M."/>
            <person name="Pothier J.F."/>
            <person name="Danza F."/>
            <person name="Storelli N."/>
            <person name="Wittwer M."/>
            <person name="Tonolla M."/>
        </authorList>
    </citation>
    <scope>NUCLEOTIDE SEQUENCE [LARGE SCALE GENOMIC DNA]</scope>
    <source>
        <strain evidence="6 7">Cad16T</strain>
        <plasmid evidence="7">Plasmid pts417</plasmid>
    </source>
</reference>
<dbReference type="PROSITE" id="PS50850">
    <property type="entry name" value="MFS"/>
    <property type="match status" value="1"/>
</dbReference>
<feature type="transmembrane region" description="Helical" evidence="4">
    <location>
        <begin position="101"/>
        <end position="123"/>
    </location>
</feature>
<dbReference type="GO" id="GO:0022857">
    <property type="term" value="F:transmembrane transporter activity"/>
    <property type="evidence" value="ECO:0007669"/>
    <property type="project" value="InterPro"/>
</dbReference>
<keyword evidence="6" id="KW-0614">Plasmid</keyword>
<dbReference type="RefSeq" id="WP_100922867.1">
    <property type="nucleotide sequence ID" value="NZ_CP020371.1"/>
</dbReference>
<feature type="transmembrane region" description="Helical" evidence="4">
    <location>
        <begin position="279"/>
        <end position="296"/>
    </location>
</feature>
<name>A0A2K8UIC1_9GAMM</name>
<feature type="transmembrane region" description="Helical" evidence="4">
    <location>
        <begin position="367"/>
        <end position="388"/>
    </location>
</feature>
<accession>A0A2K8UIC1</accession>
<dbReference type="PANTHER" id="PTHR23531:SF1">
    <property type="entry name" value="QUINOLENE RESISTANCE PROTEIN NORA"/>
    <property type="match status" value="1"/>
</dbReference>
<dbReference type="InterPro" id="IPR036259">
    <property type="entry name" value="MFS_trans_sf"/>
</dbReference>
<dbReference type="AlphaFoldDB" id="A0A2K8UIC1"/>
<evidence type="ECO:0000313" key="7">
    <source>
        <dbReference type="Proteomes" id="UP000232638"/>
    </source>
</evidence>
<proteinExistence type="predicted"/>
<dbReference type="KEGG" id="tsy:THSYN_30435"/>
<keyword evidence="1 4" id="KW-0812">Transmembrane</keyword>
<evidence type="ECO:0000256" key="4">
    <source>
        <dbReference type="SAM" id="Phobius"/>
    </source>
</evidence>
<feature type="transmembrane region" description="Helical" evidence="4">
    <location>
        <begin position="308"/>
        <end position="329"/>
    </location>
</feature>
<geneLocation type="plasmid" evidence="7">
    <name>pts417</name>
</geneLocation>
<feature type="transmembrane region" description="Helical" evidence="4">
    <location>
        <begin position="12"/>
        <end position="33"/>
    </location>
</feature>
<dbReference type="EMBL" id="CP020371">
    <property type="protein sequence ID" value="AUB85229.1"/>
    <property type="molecule type" value="Genomic_DNA"/>
</dbReference>
<dbReference type="InterPro" id="IPR052714">
    <property type="entry name" value="MFS_Exporter"/>
</dbReference>
<evidence type="ECO:0000259" key="5">
    <source>
        <dbReference type="PROSITE" id="PS50850"/>
    </source>
</evidence>
<feature type="transmembrane region" description="Helical" evidence="4">
    <location>
        <begin position="76"/>
        <end position="95"/>
    </location>
</feature>
<gene>
    <name evidence="6" type="ORF">THSYN_30435</name>
</gene>
<sequence length="397" mass="42731">MPRPQSLLSPEFILLSGISFFAFCNIAVFYGFYSYLGQIGIPAEWRGLLVGLEPFTAFVLRLLLIPLISVANATRVLLAGLLLLVMTLLSYQWALSVPSLILLRILHGATFVLLVSASITLMVQLIPEGRSAQGFSLFSLTTLLPYALMPPLAEWLLPQVASAAQIYAGVSLLSIPAILLLLAGRRRLAAVVAGMDRTLTQRPSRRELKEDLQRPEVPLLLLVNLGYYLAYSSVFYFIKDFAGQFRGVDVGLFFGLSTSTLILTRLLGSLVLDRFPKLPVLRISTLCLALCLFALARTDSITGLALSAVFYGLCLGVSLPLLNSALFMASPPALRGVNTNLALFMMDAGFFLSPWLGGAFLAAGGPIGGLFIGGAVVLLLAFGLLLAVRPTPGDPRP</sequence>
<dbReference type="InterPro" id="IPR020846">
    <property type="entry name" value="MFS_dom"/>
</dbReference>